<evidence type="ECO:0000256" key="2">
    <source>
        <dbReference type="ARBA" id="ARBA00022692"/>
    </source>
</evidence>
<feature type="transmembrane region" description="Helical" evidence="5">
    <location>
        <begin position="379"/>
        <end position="397"/>
    </location>
</feature>
<dbReference type="OrthoDB" id="5296287at2759"/>
<evidence type="ECO:0000256" key="3">
    <source>
        <dbReference type="ARBA" id="ARBA00022989"/>
    </source>
</evidence>
<dbReference type="PANTHER" id="PTHR48022:SF2">
    <property type="entry name" value="PLASTIDIC GLUCOSE TRANSPORTER 4"/>
    <property type="match status" value="1"/>
</dbReference>
<dbReference type="GO" id="GO:0016020">
    <property type="term" value="C:membrane"/>
    <property type="evidence" value="ECO:0007669"/>
    <property type="project" value="UniProtKB-SubCell"/>
</dbReference>
<dbReference type="AlphaFoldDB" id="A0A6J1P3Q0"/>
<feature type="transmembrane region" description="Helical" evidence="5">
    <location>
        <begin position="347"/>
        <end position="372"/>
    </location>
</feature>
<dbReference type="GO" id="GO:0022857">
    <property type="term" value="F:transmembrane transporter activity"/>
    <property type="evidence" value="ECO:0007669"/>
    <property type="project" value="InterPro"/>
</dbReference>
<feature type="transmembrane region" description="Helical" evidence="5">
    <location>
        <begin position="316"/>
        <end position="335"/>
    </location>
</feature>
<dbReference type="SUPFAM" id="SSF103473">
    <property type="entry name" value="MFS general substrate transporter"/>
    <property type="match status" value="1"/>
</dbReference>
<dbReference type="InterPro" id="IPR050360">
    <property type="entry name" value="MFS_Sugar_Transporters"/>
</dbReference>
<comment type="subcellular location">
    <subcellularLocation>
        <location evidence="1">Membrane</location>
        <topology evidence="1">Multi-pass membrane protein</topology>
    </subcellularLocation>
</comment>
<evidence type="ECO:0000256" key="5">
    <source>
        <dbReference type="SAM" id="Phobius"/>
    </source>
</evidence>
<feature type="transmembrane region" description="Helical" evidence="5">
    <location>
        <begin position="87"/>
        <end position="105"/>
    </location>
</feature>
<gene>
    <name evidence="7" type="primary">LOC112056274</name>
</gene>
<sequence>MVFTITKNVNITDEDRGCVLKQYALSFIVSLPFFTHGVESINLTITSHSGHFTSPEVIPWTTLGLLLGSIISVLMYSYAIDTWGRKFGIFMIVLLQGVSCIPLLIQPNDATLIALHVLSGVSTTGLFICIPVYIREICDEKFRAATMSFMVIMTSAGYLMRLALDADNRLYLVAGLVLVQIVSLILTVESPAYLVKVGKFEAAKSCMGKLKCLSVNDTHVVNQISLLKEESERAKPNGTLRWYQIFKNQIWRDEIKIGLMLYTTITLSGCILFLDQEKILIQLNTSTDPEKIMVPICLFVGGVFCVILIRIFERKYLLTFAFSVMVLSMGTLAVFTQADLTVTSSRWLPVAALGVLVFGYGVAWGVPTIIMVEMLNLEIRTTVLGIVYTYSQILRLAHVSTFKYIEDYMGIYTLLYIFACINLFGAVYTISNVPYIKNQNVRQIEKQLKKVPIIK</sequence>
<dbReference type="Gene3D" id="1.20.1250.20">
    <property type="entry name" value="MFS general substrate transporter like domains"/>
    <property type="match status" value="1"/>
</dbReference>
<keyword evidence="2 5" id="KW-0812">Transmembrane</keyword>
<feature type="transmembrane region" description="Helical" evidence="5">
    <location>
        <begin position="409"/>
        <end position="430"/>
    </location>
</feature>
<dbReference type="PANTHER" id="PTHR48022">
    <property type="entry name" value="PLASTIDIC GLUCOSE TRANSPORTER 4"/>
    <property type="match status" value="1"/>
</dbReference>
<dbReference type="Proteomes" id="UP001652582">
    <property type="component" value="Chromosome 2"/>
</dbReference>
<dbReference type="RefSeq" id="XP_023952443.2">
    <property type="nucleotide sequence ID" value="XM_024096675.2"/>
</dbReference>
<dbReference type="InterPro" id="IPR036259">
    <property type="entry name" value="MFS_trans_sf"/>
</dbReference>
<dbReference type="KEGG" id="bany:112056274"/>
<feature type="transmembrane region" description="Helical" evidence="5">
    <location>
        <begin position="292"/>
        <end position="309"/>
    </location>
</feature>
<evidence type="ECO:0000313" key="7">
    <source>
        <dbReference type="RefSeq" id="XP_023952443.2"/>
    </source>
</evidence>
<organism evidence="6 7">
    <name type="scientific">Bicyclus anynana</name>
    <name type="common">Squinting bush brown butterfly</name>
    <dbReference type="NCBI Taxonomy" id="110368"/>
    <lineage>
        <taxon>Eukaryota</taxon>
        <taxon>Metazoa</taxon>
        <taxon>Ecdysozoa</taxon>
        <taxon>Arthropoda</taxon>
        <taxon>Hexapoda</taxon>
        <taxon>Insecta</taxon>
        <taxon>Pterygota</taxon>
        <taxon>Neoptera</taxon>
        <taxon>Endopterygota</taxon>
        <taxon>Lepidoptera</taxon>
        <taxon>Glossata</taxon>
        <taxon>Ditrysia</taxon>
        <taxon>Papilionoidea</taxon>
        <taxon>Nymphalidae</taxon>
        <taxon>Satyrinae</taxon>
        <taxon>Satyrini</taxon>
        <taxon>Mycalesina</taxon>
        <taxon>Bicyclus</taxon>
    </lineage>
</organism>
<protein>
    <submittedName>
        <fullName evidence="7">Probable metabolite transport protein CsbC</fullName>
    </submittedName>
</protein>
<evidence type="ECO:0000256" key="1">
    <source>
        <dbReference type="ARBA" id="ARBA00004141"/>
    </source>
</evidence>
<keyword evidence="4 5" id="KW-0472">Membrane</keyword>
<feature type="transmembrane region" description="Helical" evidence="5">
    <location>
        <begin position="111"/>
        <end position="134"/>
    </location>
</feature>
<name>A0A6J1P3Q0_BICAN</name>
<reference evidence="6" key="1">
    <citation type="submission" date="2025-05" db="UniProtKB">
        <authorList>
            <consortium name="RefSeq"/>
        </authorList>
    </citation>
    <scope>NUCLEOTIDE SEQUENCE [LARGE SCALE GENOMIC DNA]</scope>
</reference>
<reference evidence="7" key="2">
    <citation type="submission" date="2025-08" db="UniProtKB">
        <authorList>
            <consortium name="RefSeq"/>
        </authorList>
    </citation>
    <scope>IDENTIFICATION</scope>
</reference>
<proteinExistence type="predicted"/>
<keyword evidence="6" id="KW-1185">Reference proteome</keyword>
<accession>A0A6J1P3Q0</accession>
<dbReference type="InterPro" id="IPR005828">
    <property type="entry name" value="MFS_sugar_transport-like"/>
</dbReference>
<feature type="transmembrane region" description="Helical" evidence="5">
    <location>
        <begin position="57"/>
        <end position="80"/>
    </location>
</feature>
<evidence type="ECO:0000256" key="4">
    <source>
        <dbReference type="ARBA" id="ARBA00023136"/>
    </source>
</evidence>
<feature type="transmembrane region" description="Helical" evidence="5">
    <location>
        <begin position="146"/>
        <end position="164"/>
    </location>
</feature>
<feature type="transmembrane region" description="Helical" evidence="5">
    <location>
        <begin position="170"/>
        <end position="195"/>
    </location>
</feature>
<dbReference type="Pfam" id="PF00083">
    <property type="entry name" value="Sugar_tr"/>
    <property type="match status" value="1"/>
</dbReference>
<evidence type="ECO:0000313" key="6">
    <source>
        <dbReference type="Proteomes" id="UP001652582"/>
    </source>
</evidence>
<keyword evidence="3 5" id="KW-1133">Transmembrane helix</keyword>
<dbReference type="GeneID" id="112056274"/>
<feature type="transmembrane region" description="Helical" evidence="5">
    <location>
        <begin position="257"/>
        <end position="276"/>
    </location>
</feature>